<comment type="subcellular location">
    <subcellularLocation>
        <location evidence="1">Cytoplasm</location>
        <location evidence="1">Cytoskeleton</location>
    </subcellularLocation>
</comment>
<dbReference type="OrthoDB" id="2151618at2759"/>
<gene>
    <name evidence="7" type="primary">LOC112680608</name>
</gene>
<accession>A0A8B8F7V3</accession>
<evidence type="ECO:0000256" key="2">
    <source>
        <dbReference type="ARBA" id="ARBA00009511"/>
    </source>
</evidence>
<name>A0A8B8F7V3_9HEMI</name>
<dbReference type="GeneID" id="112680608"/>
<dbReference type="InterPro" id="IPR038386">
    <property type="entry name" value="Beta-thymosin_sf"/>
</dbReference>
<evidence type="ECO:0000256" key="1">
    <source>
        <dbReference type="ARBA" id="ARBA00004245"/>
    </source>
</evidence>
<organism evidence="6 7">
    <name type="scientific">Sipha flava</name>
    <name type="common">yellow sugarcane aphid</name>
    <dbReference type="NCBI Taxonomy" id="143950"/>
    <lineage>
        <taxon>Eukaryota</taxon>
        <taxon>Metazoa</taxon>
        <taxon>Ecdysozoa</taxon>
        <taxon>Arthropoda</taxon>
        <taxon>Hexapoda</taxon>
        <taxon>Insecta</taxon>
        <taxon>Pterygota</taxon>
        <taxon>Neoptera</taxon>
        <taxon>Paraneoptera</taxon>
        <taxon>Hemiptera</taxon>
        <taxon>Sternorrhyncha</taxon>
        <taxon>Aphidomorpha</taxon>
        <taxon>Aphidoidea</taxon>
        <taxon>Aphididae</taxon>
        <taxon>Sipha</taxon>
    </lineage>
</organism>
<dbReference type="Proteomes" id="UP000694846">
    <property type="component" value="Unplaced"/>
</dbReference>
<dbReference type="AlphaFoldDB" id="A0A8B8F7V3"/>
<dbReference type="PANTHER" id="PTHR20940">
    <property type="entry name" value="TETRA THYMOSIN"/>
    <property type="match status" value="1"/>
</dbReference>
<dbReference type="Gene3D" id="1.20.5.520">
    <property type="entry name" value="Single helix bin"/>
    <property type="match status" value="3"/>
</dbReference>
<dbReference type="GO" id="GO:0005856">
    <property type="term" value="C:cytoskeleton"/>
    <property type="evidence" value="ECO:0007669"/>
    <property type="project" value="UniProtKB-SubCell"/>
</dbReference>
<dbReference type="FunFam" id="1.20.5.520:FF:000001">
    <property type="entry name" value="Thymosin beta"/>
    <property type="match status" value="2"/>
</dbReference>
<reference evidence="7" key="1">
    <citation type="submission" date="2025-08" db="UniProtKB">
        <authorList>
            <consortium name="RefSeq"/>
        </authorList>
    </citation>
    <scope>IDENTIFICATION</scope>
    <source>
        <tissue evidence="7">Whole body</tissue>
    </source>
</reference>
<dbReference type="RefSeq" id="XP_025406550.1">
    <property type="nucleotide sequence ID" value="XM_025550765.1"/>
</dbReference>
<evidence type="ECO:0000313" key="7">
    <source>
        <dbReference type="RefSeq" id="XP_025406550.1"/>
    </source>
</evidence>
<evidence type="ECO:0000256" key="4">
    <source>
        <dbReference type="ARBA" id="ARBA00023212"/>
    </source>
</evidence>
<dbReference type="GO" id="GO:0003785">
    <property type="term" value="F:actin monomer binding"/>
    <property type="evidence" value="ECO:0007669"/>
    <property type="project" value="InterPro"/>
</dbReference>
<protein>
    <submittedName>
        <fullName evidence="7">Thymosin beta isoform X2</fullName>
    </submittedName>
</protein>
<feature type="region of interest" description="Disordered" evidence="5">
    <location>
        <begin position="1"/>
        <end position="20"/>
    </location>
</feature>
<comment type="similarity">
    <text evidence="2">Belongs to the thymosin beta family.</text>
</comment>
<evidence type="ECO:0000313" key="6">
    <source>
        <dbReference type="Proteomes" id="UP000694846"/>
    </source>
</evidence>
<evidence type="ECO:0000256" key="3">
    <source>
        <dbReference type="ARBA" id="ARBA00022490"/>
    </source>
</evidence>
<dbReference type="InterPro" id="IPR001152">
    <property type="entry name" value="Beta-thymosin"/>
</dbReference>
<evidence type="ECO:0000256" key="5">
    <source>
        <dbReference type="SAM" id="MobiDB-lite"/>
    </source>
</evidence>
<dbReference type="GO" id="GO:0005829">
    <property type="term" value="C:cytosol"/>
    <property type="evidence" value="ECO:0007669"/>
    <property type="project" value="TreeGrafter"/>
</dbReference>
<keyword evidence="3" id="KW-0963">Cytoplasm</keyword>
<dbReference type="PANTHER" id="PTHR20940:SF1">
    <property type="entry name" value="CIBOULOT, ISOFORM A"/>
    <property type="match status" value="1"/>
</dbReference>
<keyword evidence="4" id="KW-0206">Cytoskeleton</keyword>
<dbReference type="Pfam" id="PF01290">
    <property type="entry name" value="Thymosin"/>
    <property type="match status" value="3"/>
</dbReference>
<dbReference type="SMART" id="SM00152">
    <property type="entry name" value="THY"/>
    <property type="match status" value="3"/>
</dbReference>
<proteinExistence type="inferred from homology"/>
<sequence length="193" mass="21524">MMHDSRSGCCRYDGDRQRHPPSCQFSCDRPTRNTYRSSVLPPPSSCLIFLTSFVVGKLYQTDMSSPLLKDLPKVAFDLKSQLEGFNPDNMKKADTNEKIILPTAEDVAAEKTQNAITEALIEGVGGFDTGKLKHTETLEKNPLPDKTVIEAEKEQQQLIAGIENFDTKKLKPTVTEEKNPLPTKEVIAEEKKA</sequence>
<feature type="compositionally biased region" description="Basic and acidic residues" evidence="5">
    <location>
        <begin position="1"/>
        <end position="18"/>
    </location>
</feature>
<dbReference type="GO" id="GO:0007015">
    <property type="term" value="P:actin filament organization"/>
    <property type="evidence" value="ECO:0007669"/>
    <property type="project" value="InterPro"/>
</dbReference>
<dbReference type="CTD" id="31359"/>
<keyword evidence="6" id="KW-1185">Reference proteome</keyword>